<reference evidence="5 6" key="1">
    <citation type="journal article" date="2012" name="J. Bacteriol.">
        <title>Twenty-one genome sequences from Pseudomonas species and 19 genome sequences from diverse bacteria isolated from the rhizosphere and endosphere of Populus deltoides.</title>
        <authorList>
            <person name="Brown S.D."/>
            <person name="Utturkar S.M."/>
            <person name="Klingeman D.M."/>
            <person name="Johnson C.M."/>
            <person name="Martin S.L."/>
            <person name="Land M.L."/>
            <person name="Lu T.Y."/>
            <person name="Schadt C.W."/>
            <person name="Doktycz M.J."/>
            <person name="Pelletier D.A."/>
        </authorList>
    </citation>
    <scope>NUCLEOTIDE SEQUENCE [LARGE SCALE GENOMIC DNA]</scope>
    <source>
        <strain evidence="5 6">CF314</strain>
    </source>
</reference>
<dbReference type="SUPFAM" id="SSF46689">
    <property type="entry name" value="Homeodomain-like"/>
    <property type="match status" value="1"/>
</dbReference>
<dbReference type="Proteomes" id="UP000007509">
    <property type="component" value="Unassembled WGS sequence"/>
</dbReference>
<dbReference type="InterPro" id="IPR009057">
    <property type="entry name" value="Homeodomain-like_sf"/>
</dbReference>
<protein>
    <recommendedName>
        <fullName evidence="4">HTH tetR-type domain-containing protein</fullName>
    </recommendedName>
</protein>
<keyword evidence="3" id="KW-1133">Transmembrane helix</keyword>
<evidence type="ECO:0000313" key="6">
    <source>
        <dbReference type="Proteomes" id="UP000007509"/>
    </source>
</evidence>
<accession>J2K664</accession>
<keyword evidence="3" id="KW-0472">Membrane</keyword>
<keyword evidence="3" id="KW-0812">Transmembrane</keyword>
<keyword evidence="1 2" id="KW-0238">DNA-binding</keyword>
<dbReference type="AlphaFoldDB" id="J2K664"/>
<feature type="transmembrane region" description="Helical" evidence="3">
    <location>
        <begin position="141"/>
        <end position="163"/>
    </location>
</feature>
<dbReference type="EMBL" id="AKJY01000088">
    <property type="protein sequence ID" value="EJL68713.1"/>
    <property type="molecule type" value="Genomic_DNA"/>
</dbReference>
<evidence type="ECO:0000259" key="4">
    <source>
        <dbReference type="PROSITE" id="PS50977"/>
    </source>
</evidence>
<dbReference type="GO" id="GO:0003677">
    <property type="term" value="F:DNA binding"/>
    <property type="evidence" value="ECO:0007669"/>
    <property type="project" value="UniProtKB-UniRule"/>
</dbReference>
<proteinExistence type="predicted"/>
<evidence type="ECO:0000256" key="3">
    <source>
        <dbReference type="SAM" id="Phobius"/>
    </source>
</evidence>
<evidence type="ECO:0000256" key="1">
    <source>
        <dbReference type="ARBA" id="ARBA00023125"/>
    </source>
</evidence>
<evidence type="ECO:0000256" key="2">
    <source>
        <dbReference type="PROSITE-ProRule" id="PRU00335"/>
    </source>
</evidence>
<dbReference type="InterPro" id="IPR001647">
    <property type="entry name" value="HTH_TetR"/>
</dbReference>
<keyword evidence="6" id="KW-1185">Reference proteome</keyword>
<evidence type="ECO:0000313" key="5">
    <source>
        <dbReference type="EMBL" id="EJL68713.1"/>
    </source>
</evidence>
<dbReference type="Gene3D" id="1.10.357.10">
    <property type="entry name" value="Tetracycline Repressor, domain 2"/>
    <property type="match status" value="1"/>
</dbReference>
<dbReference type="PROSITE" id="PS50977">
    <property type="entry name" value="HTH_TETR_2"/>
    <property type="match status" value="1"/>
</dbReference>
<feature type="domain" description="HTH tetR-type" evidence="4">
    <location>
        <begin position="1"/>
        <end position="61"/>
    </location>
</feature>
<dbReference type="OrthoDB" id="9789566at2"/>
<dbReference type="RefSeq" id="WP_007846111.1">
    <property type="nucleotide sequence ID" value="NZ_AKJY01000088.1"/>
</dbReference>
<feature type="DNA-binding region" description="H-T-H motif" evidence="2">
    <location>
        <begin position="24"/>
        <end position="43"/>
    </location>
</feature>
<comment type="caution">
    <text evidence="5">The sequence shown here is derived from an EMBL/GenBank/DDBJ whole genome shotgun (WGS) entry which is preliminary data.</text>
</comment>
<dbReference type="PATRIC" id="fig|1144316.3.peg.3559"/>
<sequence length="190" mass="22363">MNTKQKIKQSAKALIFREGKFDFRLSDISEKAEVAHSVLHYYFRTRMQLLSTIEDEMITEFMENGKSWLISDIPLREKVELYISSSYQRLSVYPFADLYLLSRINAEIERYSEDFRNAIVRFSSEIKQAIRMKIIKSYQDPIHFIINMISLTAHPFILTGFLYKTSVINGSEVSNILEQQKKLIIKNLFD</sequence>
<name>J2K664_9FLAO</name>
<organism evidence="5 6">
    <name type="scientific">Chryseobacterium populi</name>
    <dbReference type="NCBI Taxonomy" id="1144316"/>
    <lineage>
        <taxon>Bacteria</taxon>
        <taxon>Pseudomonadati</taxon>
        <taxon>Bacteroidota</taxon>
        <taxon>Flavobacteriia</taxon>
        <taxon>Flavobacteriales</taxon>
        <taxon>Weeksellaceae</taxon>
        <taxon>Chryseobacterium group</taxon>
        <taxon>Chryseobacterium</taxon>
    </lineage>
</organism>
<gene>
    <name evidence="5" type="ORF">PMI13_03539</name>
</gene>